<evidence type="ECO:0000313" key="2">
    <source>
        <dbReference type="Proteomes" id="UP000076882"/>
    </source>
</evidence>
<sequence>MTTSGEKNKNSIGQVSLGDRNALLNKDGKGQFISLLRKQDELSFTKEPCHYIGSNNLKASLAKIKNYNIASDYRRAFLELNSVEIAYLSFIGRFASVLYPQIITEHRSFSDIFGPYQSRKTNHYLNHLCALGLIEKYRYFHPIIEQKINFYTLSGDGYRLLTYVYGPKLHLLHPNMFFKFKDGYHIRFWQIVDLYEAINEIPGLAKYNTYFAGTSQLKLPMSPLQFSLEIAHNSFKNYIVYSMLQTDRLDYYQRLLIDYFQFQAALSEQGNSNFLPDFPDGETILTFYVPTIATAKRMVSALGVALSRVKFQFIVSIQIKNAGFDHAFYQIEEDENGVKQLVNEPLLNIQNIAYYSEEQPKQEGDKLHESQA</sequence>
<reference evidence="1 2" key="1">
    <citation type="submission" date="2016-03" db="EMBL/GenBank/DDBJ databases">
        <title>Comparative genomics of 54 Lactobacillus plantarum strains reveals genomic uncoupling from niche constraints.</title>
        <authorList>
            <person name="Martino M.E."/>
        </authorList>
    </citation>
    <scope>NUCLEOTIDE SEQUENCE [LARGE SCALE GENOMIC DNA]</scope>
    <source>
        <strain evidence="1 2">19.1</strain>
    </source>
</reference>
<proteinExistence type="predicted"/>
<accession>A0A165RW69</accession>
<dbReference type="EMBL" id="LUXM01000024">
    <property type="protein sequence ID" value="KZU95958.1"/>
    <property type="molecule type" value="Genomic_DNA"/>
</dbReference>
<evidence type="ECO:0000313" key="1">
    <source>
        <dbReference type="EMBL" id="KZU95958.1"/>
    </source>
</evidence>
<gene>
    <name evidence="1" type="ORF">Lp19_1237</name>
</gene>
<dbReference type="AlphaFoldDB" id="A0A165RW69"/>
<organism evidence="1 2">
    <name type="scientific">Lactiplantibacillus plantarum</name>
    <name type="common">Lactobacillus plantarum</name>
    <dbReference type="NCBI Taxonomy" id="1590"/>
    <lineage>
        <taxon>Bacteria</taxon>
        <taxon>Bacillati</taxon>
        <taxon>Bacillota</taxon>
        <taxon>Bacilli</taxon>
        <taxon>Lactobacillales</taxon>
        <taxon>Lactobacillaceae</taxon>
        <taxon>Lactiplantibacillus</taxon>
    </lineage>
</organism>
<dbReference type="PATRIC" id="fig|1590.201.peg.1017"/>
<dbReference type="Proteomes" id="UP000076882">
    <property type="component" value="Unassembled WGS sequence"/>
</dbReference>
<protein>
    <submittedName>
        <fullName evidence="1">Uncharacterized protein</fullName>
    </submittedName>
</protein>
<name>A0A165RW69_LACPN</name>
<comment type="caution">
    <text evidence="1">The sequence shown here is derived from an EMBL/GenBank/DDBJ whole genome shotgun (WGS) entry which is preliminary data.</text>
</comment>